<dbReference type="PROSITE" id="PS00751">
    <property type="entry name" value="TCP1_2"/>
    <property type="match status" value="1"/>
</dbReference>
<reference evidence="8 9" key="1">
    <citation type="journal article" date="2012" name="PLoS Pathog.">
        <title>The genome of the obligate intracellular parasite Trachipleistophora hominis: new insights into microsporidian genome dynamics and reductive evolution.</title>
        <authorList>
            <person name="Heinz E."/>
            <person name="Williams T.A."/>
            <person name="Nakjang S."/>
            <person name="Noel C.J."/>
            <person name="Swan D.C."/>
            <person name="Goldberg A.V."/>
            <person name="Harris S.R."/>
            <person name="Weinmaier T."/>
            <person name="Markert S."/>
            <person name="Becher D."/>
            <person name="Bernhardt J."/>
            <person name="Dagan T."/>
            <person name="Hacker C."/>
            <person name="Lucocq J.M."/>
            <person name="Schweder T."/>
            <person name="Rattei T."/>
            <person name="Hall N."/>
            <person name="Hirt R.P."/>
            <person name="Embley T.M."/>
        </authorList>
    </citation>
    <scope>NUCLEOTIDE SEQUENCE [LARGE SCALE GENOMIC DNA]</scope>
</reference>
<comment type="function">
    <text evidence="1">Molecular chaperone; assists the folding of proteins upon ATP hydrolysis.</text>
</comment>
<dbReference type="PANTHER" id="PTHR11353">
    <property type="entry name" value="CHAPERONIN"/>
    <property type="match status" value="1"/>
</dbReference>
<dbReference type="Gene3D" id="3.50.7.10">
    <property type="entry name" value="GroEL"/>
    <property type="match status" value="1"/>
</dbReference>
<keyword evidence="6 7" id="KW-0143">Chaperone</keyword>
<dbReference type="InterPro" id="IPR002194">
    <property type="entry name" value="Chaperonin_TCP-1_CS"/>
</dbReference>
<proteinExistence type="inferred from homology"/>
<dbReference type="Pfam" id="PF00118">
    <property type="entry name" value="Cpn60_TCP1"/>
    <property type="match status" value="1"/>
</dbReference>
<dbReference type="VEuPathDB" id="MicrosporidiaDB:THOM_2450"/>
<dbReference type="AlphaFoldDB" id="L7JST4"/>
<evidence type="ECO:0000256" key="5">
    <source>
        <dbReference type="ARBA" id="ARBA00022840"/>
    </source>
</evidence>
<dbReference type="STRING" id="72359.L7JST4"/>
<evidence type="ECO:0000313" key="9">
    <source>
        <dbReference type="Proteomes" id="UP000011185"/>
    </source>
</evidence>
<dbReference type="InterPro" id="IPR027410">
    <property type="entry name" value="TCP-1-like_intermed_sf"/>
</dbReference>
<accession>L7JST4</accession>
<dbReference type="HOGENOM" id="CLU_008891_6_2_1"/>
<dbReference type="InterPro" id="IPR027413">
    <property type="entry name" value="GROEL-like_equatorial_sf"/>
</dbReference>
<dbReference type="GO" id="GO:0005832">
    <property type="term" value="C:chaperonin-containing T-complex"/>
    <property type="evidence" value="ECO:0007669"/>
    <property type="project" value="EnsemblFungi"/>
</dbReference>
<comment type="subunit">
    <text evidence="3">Component of the T-complex protein 1 (TCP1) complex.</text>
</comment>
<dbReference type="EMBL" id="JH994035">
    <property type="protein sequence ID" value="ELQ74538.1"/>
    <property type="molecule type" value="Genomic_DNA"/>
</dbReference>
<dbReference type="SUPFAM" id="SSF48592">
    <property type="entry name" value="GroEL equatorial domain-like"/>
    <property type="match status" value="1"/>
</dbReference>
<organism evidence="8 9">
    <name type="scientific">Trachipleistophora hominis</name>
    <name type="common">Microsporidian parasite</name>
    <dbReference type="NCBI Taxonomy" id="72359"/>
    <lineage>
        <taxon>Eukaryota</taxon>
        <taxon>Fungi</taxon>
        <taxon>Fungi incertae sedis</taxon>
        <taxon>Microsporidia</taxon>
        <taxon>Pleistophoridae</taxon>
        <taxon>Trachipleistophora</taxon>
    </lineage>
</organism>
<name>L7JST4_TRAHO</name>
<gene>
    <name evidence="8" type="ORF">THOM_2450</name>
</gene>
<dbReference type="Gene3D" id="1.10.560.10">
    <property type="entry name" value="GroEL-like equatorial domain"/>
    <property type="match status" value="1"/>
</dbReference>
<dbReference type="Gene3D" id="3.30.260.10">
    <property type="entry name" value="TCP-1-like chaperonin intermediate domain"/>
    <property type="match status" value="1"/>
</dbReference>
<evidence type="ECO:0000256" key="4">
    <source>
        <dbReference type="ARBA" id="ARBA00022741"/>
    </source>
</evidence>
<keyword evidence="5 7" id="KW-0067">ATP-binding</keyword>
<evidence type="ECO:0000256" key="2">
    <source>
        <dbReference type="ARBA" id="ARBA00008020"/>
    </source>
</evidence>
<evidence type="ECO:0000256" key="1">
    <source>
        <dbReference type="ARBA" id="ARBA00002912"/>
    </source>
</evidence>
<sequence>MQNHLDAGATEQRSSEARKTIVIGTSMINTLIKSTLGPFGLTKLLTCDDKIKVTNDGATLLKNLVIDSASARILINASVSQDWEEGDGTTTIAILASLLVEEASKLEEIHPIQIIKGYEMALARALEVLDGVCFVMKDDDMVTLAKTTLNSKILRCDLQRFAEICVNAINLIEERDDLSLINVIKTEGELQHSYLVDGFILDKDVVVPTLKNPRILVANTSMDTDKIKINGAQVNVRSVGELSQIEDAERQRMQEKVEKIVGAENGIDVFVNRQIIYDYFLQLFREKNVVAVEHADFEGVERLANVLGAKIMSTFDSLNDCIGGCERMENVHVGEKVMVKFSGLRKARARSFSKDPPLRSLMRQNAACTMRFVC</sequence>
<dbReference type="OrthoDB" id="10248520at2759"/>
<evidence type="ECO:0000256" key="6">
    <source>
        <dbReference type="ARBA" id="ARBA00023186"/>
    </source>
</evidence>
<dbReference type="OMA" id="RKMDIEH"/>
<protein>
    <submittedName>
        <fullName evidence="8">Chaperonin complex component, TCP-1 beta subunit (CCT2)</fullName>
    </submittedName>
</protein>
<evidence type="ECO:0000313" key="8">
    <source>
        <dbReference type="EMBL" id="ELQ74538.1"/>
    </source>
</evidence>
<dbReference type="GO" id="GO:0140662">
    <property type="term" value="F:ATP-dependent protein folding chaperone"/>
    <property type="evidence" value="ECO:0007669"/>
    <property type="project" value="InterPro"/>
</dbReference>
<keyword evidence="9" id="KW-1185">Reference proteome</keyword>
<comment type="similarity">
    <text evidence="2 7">Belongs to the TCP-1 chaperonin family.</text>
</comment>
<dbReference type="InterPro" id="IPR017998">
    <property type="entry name" value="Chaperone_TCP-1"/>
</dbReference>
<dbReference type="GO" id="GO:0016887">
    <property type="term" value="F:ATP hydrolysis activity"/>
    <property type="evidence" value="ECO:0007669"/>
    <property type="project" value="InterPro"/>
</dbReference>
<dbReference type="InterPro" id="IPR027409">
    <property type="entry name" value="GroEL-like_apical_dom_sf"/>
</dbReference>
<dbReference type="PROSITE" id="PS00750">
    <property type="entry name" value="TCP1_1"/>
    <property type="match status" value="1"/>
</dbReference>
<dbReference type="InterPro" id="IPR002423">
    <property type="entry name" value="Cpn60/GroEL/TCP-1"/>
</dbReference>
<keyword evidence="4 7" id="KW-0547">Nucleotide-binding</keyword>
<dbReference type="InParanoid" id="L7JST4"/>
<evidence type="ECO:0000256" key="7">
    <source>
        <dbReference type="RuleBase" id="RU004187"/>
    </source>
</evidence>
<dbReference type="GO" id="GO:0051082">
    <property type="term" value="F:unfolded protein binding"/>
    <property type="evidence" value="ECO:0007669"/>
    <property type="project" value="EnsemblFungi"/>
</dbReference>
<evidence type="ECO:0000256" key="3">
    <source>
        <dbReference type="ARBA" id="ARBA00011381"/>
    </source>
</evidence>
<dbReference type="FunCoup" id="L7JST4">
    <property type="interactions" value="285"/>
</dbReference>
<dbReference type="SUPFAM" id="SSF54849">
    <property type="entry name" value="GroEL-intermediate domain like"/>
    <property type="match status" value="1"/>
</dbReference>
<dbReference type="Proteomes" id="UP000011185">
    <property type="component" value="Unassembled WGS sequence"/>
</dbReference>
<dbReference type="GO" id="GO:0005524">
    <property type="term" value="F:ATP binding"/>
    <property type="evidence" value="ECO:0007669"/>
    <property type="project" value="UniProtKB-KW"/>
</dbReference>
<dbReference type="PRINTS" id="PR00304">
    <property type="entry name" value="TCOMPLEXTCP1"/>
</dbReference>